<sequence>MPTVPERINPFTG</sequence>
<name>A0A1R1XAD7_9FUNG</name>
<dbReference type="Proteomes" id="UP000187429">
    <property type="component" value="Unassembled WGS sequence"/>
</dbReference>
<reference evidence="2" key="1">
    <citation type="submission" date="2017-01" db="EMBL/GenBank/DDBJ databases">
        <authorList>
            <person name="Wang Y."/>
            <person name="White M."/>
            <person name="Kvist S."/>
            <person name="Moncalvo J.-M."/>
        </authorList>
    </citation>
    <scope>NUCLEOTIDE SEQUENCE [LARGE SCALE GENOMIC DNA]</scope>
    <source>
        <strain evidence="2">ID-206-W2</strain>
    </source>
</reference>
<gene>
    <name evidence="1" type="ORF">AYI69_g9777</name>
</gene>
<evidence type="ECO:0000313" key="2">
    <source>
        <dbReference type="Proteomes" id="UP000187429"/>
    </source>
</evidence>
<proteinExistence type="predicted"/>
<dbReference type="EMBL" id="LSSM01005983">
    <property type="protein sequence ID" value="OMJ11582.1"/>
    <property type="molecule type" value="Genomic_DNA"/>
</dbReference>
<accession>A0A1R1XAD7</accession>
<organism evidence="1 2">
    <name type="scientific">Smittium culicis</name>
    <dbReference type="NCBI Taxonomy" id="133412"/>
    <lineage>
        <taxon>Eukaryota</taxon>
        <taxon>Fungi</taxon>
        <taxon>Fungi incertae sedis</taxon>
        <taxon>Zoopagomycota</taxon>
        <taxon>Kickxellomycotina</taxon>
        <taxon>Harpellomycetes</taxon>
        <taxon>Harpellales</taxon>
        <taxon>Legeriomycetaceae</taxon>
        <taxon>Smittium</taxon>
    </lineage>
</organism>
<protein>
    <submittedName>
        <fullName evidence="1">Uncharacterized protein</fullName>
    </submittedName>
</protein>
<feature type="non-terminal residue" evidence="1">
    <location>
        <position position="13"/>
    </location>
</feature>
<comment type="caution">
    <text evidence="1">The sequence shown here is derived from an EMBL/GenBank/DDBJ whole genome shotgun (WGS) entry which is preliminary data.</text>
</comment>
<keyword evidence="2" id="KW-1185">Reference proteome</keyword>
<evidence type="ECO:0000313" key="1">
    <source>
        <dbReference type="EMBL" id="OMJ11582.1"/>
    </source>
</evidence>